<evidence type="ECO:0000256" key="7">
    <source>
        <dbReference type="ARBA" id="ARBA00022842"/>
    </source>
</evidence>
<dbReference type="AlphaFoldDB" id="A0A2T0H085"/>
<dbReference type="Gene3D" id="3.30.70.240">
    <property type="match status" value="1"/>
</dbReference>
<dbReference type="EMBL" id="PVSR01000002">
    <property type="protein sequence ID" value="PRW64769.1"/>
    <property type="molecule type" value="Genomic_DNA"/>
</dbReference>
<comment type="cofactor">
    <cofactor evidence="1">
        <name>Mg(2+)</name>
        <dbReference type="ChEBI" id="CHEBI:18420"/>
    </cofactor>
</comment>
<gene>
    <name evidence="10" type="ORF">CEP50_02775</name>
</gene>
<comment type="caution">
    <text evidence="10">The sequence shown here is derived from an EMBL/GenBank/DDBJ whole genome shotgun (WGS) entry which is preliminary data.</text>
</comment>
<keyword evidence="5" id="KW-0255">Endonuclease</keyword>
<dbReference type="InterPro" id="IPR021127">
    <property type="entry name" value="CRISPR_associated_Cas2"/>
</dbReference>
<dbReference type="CDD" id="cd09725">
    <property type="entry name" value="Cas2_I_II_III"/>
    <property type="match status" value="1"/>
</dbReference>
<reference evidence="10 11" key="1">
    <citation type="submission" date="2018-03" db="EMBL/GenBank/DDBJ databases">
        <title>Actinopolyspora mortivallis from Sahara, screening for active biomolecules.</title>
        <authorList>
            <person name="Selama O."/>
            <person name="Wellington E.M.H."/>
            <person name="Hacene H."/>
        </authorList>
    </citation>
    <scope>NUCLEOTIDE SEQUENCE [LARGE SCALE GENOMIC DNA]</scope>
    <source>
        <strain evidence="10 11">M5A</strain>
    </source>
</reference>
<evidence type="ECO:0000256" key="6">
    <source>
        <dbReference type="ARBA" id="ARBA00022801"/>
    </source>
</evidence>
<feature type="compositionally biased region" description="Basic residues" evidence="9">
    <location>
        <begin position="47"/>
        <end position="57"/>
    </location>
</feature>
<dbReference type="GO" id="GO:0046872">
    <property type="term" value="F:metal ion binding"/>
    <property type="evidence" value="ECO:0007669"/>
    <property type="project" value="UniProtKB-KW"/>
</dbReference>
<protein>
    <recommendedName>
        <fullName evidence="12">CRISPR-associated endonuclease Cas2</fullName>
    </recommendedName>
</protein>
<name>A0A2T0H085_ACTMO</name>
<keyword evidence="4" id="KW-0479">Metal-binding</keyword>
<evidence type="ECO:0000313" key="10">
    <source>
        <dbReference type="EMBL" id="PRW64769.1"/>
    </source>
</evidence>
<dbReference type="Pfam" id="PF09827">
    <property type="entry name" value="CRISPR_Cas2"/>
    <property type="match status" value="1"/>
</dbReference>
<evidence type="ECO:0000256" key="8">
    <source>
        <dbReference type="ARBA" id="ARBA00023118"/>
    </source>
</evidence>
<organism evidence="10 11">
    <name type="scientific">Actinopolyspora mortivallis</name>
    <dbReference type="NCBI Taxonomy" id="33906"/>
    <lineage>
        <taxon>Bacteria</taxon>
        <taxon>Bacillati</taxon>
        <taxon>Actinomycetota</taxon>
        <taxon>Actinomycetes</taxon>
        <taxon>Actinopolysporales</taxon>
        <taxon>Actinopolysporaceae</taxon>
        <taxon>Actinopolyspora</taxon>
    </lineage>
</organism>
<dbReference type="GO" id="GO:0016787">
    <property type="term" value="F:hydrolase activity"/>
    <property type="evidence" value="ECO:0007669"/>
    <property type="project" value="UniProtKB-KW"/>
</dbReference>
<dbReference type="InParanoid" id="A0A2T0H085"/>
<dbReference type="SUPFAM" id="SSF143430">
    <property type="entry name" value="TTP0101/SSO1404-like"/>
    <property type="match status" value="1"/>
</dbReference>
<evidence type="ECO:0000256" key="5">
    <source>
        <dbReference type="ARBA" id="ARBA00022759"/>
    </source>
</evidence>
<dbReference type="GO" id="GO:0051607">
    <property type="term" value="P:defense response to virus"/>
    <property type="evidence" value="ECO:0007669"/>
    <property type="project" value="UniProtKB-KW"/>
</dbReference>
<evidence type="ECO:0000256" key="1">
    <source>
        <dbReference type="ARBA" id="ARBA00001946"/>
    </source>
</evidence>
<dbReference type="InterPro" id="IPR019199">
    <property type="entry name" value="Virulence_VapD/CRISPR_Cas2"/>
</dbReference>
<evidence type="ECO:0000256" key="4">
    <source>
        <dbReference type="ARBA" id="ARBA00022723"/>
    </source>
</evidence>
<sequence>MYTILVYDTLSERNARVLRTCRKHMHHMQRSVFEGQLSQSADGATTRRTRTTHRHRL</sequence>
<dbReference type="GO" id="GO:0004521">
    <property type="term" value="F:RNA endonuclease activity"/>
    <property type="evidence" value="ECO:0007669"/>
    <property type="project" value="InterPro"/>
</dbReference>
<comment type="similarity">
    <text evidence="2">Belongs to the CRISPR-associated endoribonuclease Cas2 protein family.</text>
</comment>
<proteinExistence type="inferred from homology"/>
<accession>A0A2T0H085</accession>
<dbReference type="Proteomes" id="UP000239352">
    <property type="component" value="Unassembled WGS sequence"/>
</dbReference>
<keyword evidence="11" id="KW-1185">Reference proteome</keyword>
<keyword evidence="6" id="KW-0378">Hydrolase</keyword>
<evidence type="ECO:0000313" key="11">
    <source>
        <dbReference type="Proteomes" id="UP000239352"/>
    </source>
</evidence>
<keyword evidence="7" id="KW-0460">Magnesium</keyword>
<evidence type="ECO:0008006" key="12">
    <source>
        <dbReference type="Google" id="ProtNLM"/>
    </source>
</evidence>
<feature type="region of interest" description="Disordered" evidence="9">
    <location>
        <begin position="32"/>
        <end position="57"/>
    </location>
</feature>
<dbReference type="GO" id="GO:0043571">
    <property type="term" value="P:maintenance of CRISPR repeat elements"/>
    <property type="evidence" value="ECO:0007669"/>
    <property type="project" value="InterPro"/>
</dbReference>
<keyword evidence="3" id="KW-0540">Nuclease</keyword>
<evidence type="ECO:0000256" key="3">
    <source>
        <dbReference type="ARBA" id="ARBA00022722"/>
    </source>
</evidence>
<evidence type="ECO:0000256" key="2">
    <source>
        <dbReference type="ARBA" id="ARBA00009959"/>
    </source>
</evidence>
<evidence type="ECO:0000256" key="9">
    <source>
        <dbReference type="SAM" id="MobiDB-lite"/>
    </source>
</evidence>
<keyword evidence="8" id="KW-0051">Antiviral defense</keyword>